<dbReference type="EMBL" id="JABXXO010000010">
    <property type="protein sequence ID" value="KAF7767956.1"/>
    <property type="molecule type" value="Genomic_DNA"/>
</dbReference>
<gene>
    <name evidence="3" type="ORF">Agabi119p4_7199</name>
</gene>
<evidence type="ECO:0000313" key="3">
    <source>
        <dbReference type="EMBL" id="KAF7767956.1"/>
    </source>
</evidence>
<feature type="region of interest" description="Disordered" evidence="1">
    <location>
        <begin position="77"/>
        <end position="135"/>
    </location>
</feature>
<keyword evidence="2" id="KW-1133">Transmembrane helix</keyword>
<accession>A0A8H7C7N5</accession>
<evidence type="ECO:0000313" key="4">
    <source>
        <dbReference type="Proteomes" id="UP000629468"/>
    </source>
</evidence>
<dbReference type="AlphaFoldDB" id="A0A8H7C7N5"/>
<evidence type="ECO:0000256" key="2">
    <source>
        <dbReference type="SAM" id="Phobius"/>
    </source>
</evidence>
<organism evidence="3 4">
    <name type="scientific">Agaricus bisporus var. burnettii</name>
    <dbReference type="NCBI Taxonomy" id="192524"/>
    <lineage>
        <taxon>Eukaryota</taxon>
        <taxon>Fungi</taxon>
        <taxon>Dikarya</taxon>
        <taxon>Basidiomycota</taxon>
        <taxon>Agaricomycotina</taxon>
        <taxon>Agaricomycetes</taxon>
        <taxon>Agaricomycetidae</taxon>
        <taxon>Agaricales</taxon>
        <taxon>Agaricineae</taxon>
        <taxon>Agaricaceae</taxon>
        <taxon>Agaricus</taxon>
    </lineage>
</organism>
<protein>
    <submittedName>
        <fullName evidence="3">Uncharacterized protein</fullName>
    </submittedName>
</protein>
<reference evidence="3 4" key="1">
    <citation type="journal article" name="Sci. Rep.">
        <title>Telomere-to-telomere assembled and centromere annotated genomes of the two main subspecies of the button mushroom Agaricus bisporus reveal especially polymorphic chromosome ends.</title>
        <authorList>
            <person name="Sonnenberg A.S.M."/>
            <person name="Sedaghat-Telgerd N."/>
            <person name="Lavrijssen B."/>
            <person name="Ohm R.A."/>
            <person name="Hendrickx P.M."/>
            <person name="Scholtmeijer K."/>
            <person name="Baars J.J.P."/>
            <person name="van Peer A."/>
        </authorList>
    </citation>
    <scope>NUCLEOTIDE SEQUENCE [LARGE SCALE GENOMIC DNA]</scope>
    <source>
        <strain evidence="3 4">H119_p4</strain>
    </source>
</reference>
<keyword evidence="2" id="KW-0812">Transmembrane</keyword>
<name>A0A8H7C7N5_AGABI</name>
<feature type="compositionally biased region" description="Polar residues" evidence="1">
    <location>
        <begin position="78"/>
        <end position="87"/>
    </location>
</feature>
<proteinExistence type="predicted"/>
<keyword evidence="2" id="KW-0472">Membrane</keyword>
<comment type="caution">
    <text evidence="3">The sequence shown here is derived from an EMBL/GenBank/DDBJ whole genome shotgun (WGS) entry which is preliminary data.</text>
</comment>
<evidence type="ECO:0000256" key="1">
    <source>
        <dbReference type="SAM" id="MobiDB-lite"/>
    </source>
</evidence>
<dbReference type="Proteomes" id="UP000629468">
    <property type="component" value="Unassembled WGS sequence"/>
</dbReference>
<sequence length="135" mass="14991">MYLPILKDTISNTASSSAEGLSTQVYDFFGEHLSQVLFVFCMLVIYVVAGCDRWFELRARERESIRLREISHVAPASYGTTTPSNAINPGRRSVDSPQPGSRREVLVRQKPATPKVKNLSPLPVRPLPSPHIISA</sequence>
<feature type="transmembrane region" description="Helical" evidence="2">
    <location>
        <begin position="36"/>
        <end position="55"/>
    </location>
</feature>